<dbReference type="GO" id="GO:0015226">
    <property type="term" value="F:carnitine transmembrane transporter activity"/>
    <property type="evidence" value="ECO:0007669"/>
    <property type="project" value="TreeGrafter"/>
</dbReference>
<dbReference type="SUPFAM" id="SSF53850">
    <property type="entry name" value="Periplasmic binding protein-like II"/>
    <property type="match status" value="1"/>
</dbReference>
<protein>
    <submittedName>
        <fullName evidence="11">Substrate-binding region of ABC-type glycine betaine transport system</fullName>
    </submittedName>
</protein>
<comment type="subcellular location">
    <subcellularLocation>
        <location evidence="9">Cell membrane</location>
        <topology evidence="9">Multi-pass membrane protein</topology>
    </subcellularLocation>
    <subcellularLocation>
        <location evidence="1">Membrane</location>
        <topology evidence="1">Multi-pass membrane protein</topology>
    </subcellularLocation>
</comment>
<feature type="transmembrane region" description="Helical" evidence="9">
    <location>
        <begin position="324"/>
        <end position="344"/>
    </location>
</feature>
<feature type="transmembrane region" description="Helical" evidence="9">
    <location>
        <begin position="94"/>
        <end position="112"/>
    </location>
</feature>
<dbReference type="GO" id="GO:0031460">
    <property type="term" value="P:glycine betaine transport"/>
    <property type="evidence" value="ECO:0007669"/>
    <property type="project" value="TreeGrafter"/>
</dbReference>
<reference evidence="11" key="1">
    <citation type="submission" date="2006-06" db="EMBL/GenBank/DDBJ databases">
        <title>Complete sequence of Trichodesmium erythraeum IMS101.</title>
        <authorList>
            <consortium name="US DOE Joint Genome Institute"/>
            <person name="Copeland A."/>
            <person name="Lucas S."/>
            <person name="Lapidus A."/>
            <person name="Barry K."/>
            <person name="Detter J.C."/>
            <person name="Glavina del Rio T."/>
            <person name="Hammon N."/>
            <person name="Israni S."/>
            <person name="Dalin E."/>
            <person name="Tice H."/>
            <person name="Pitluck S."/>
            <person name="Kiss H."/>
            <person name="Munk A.C."/>
            <person name="Brettin T."/>
            <person name="Bruce D."/>
            <person name="Han C."/>
            <person name="Tapia R."/>
            <person name="Gilna P."/>
            <person name="Schmutz J."/>
            <person name="Larimer F."/>
            <person name="Land M."/>
            <person name="Hauser L."/>
            <person name="Kyrpides N."/>
            <person name="Kim E."/>
            <person name="Richardson P."/>
        </authorList>
    </citation>
    <scope>NUCLEOTIDE SEQUENCE [LARGE SCALE GENOMIC DNA]</scope>
    <source>
        <strain evidence="11">IMS101</strain>
    </source>
</reference>
<dbReference type="InterPro" id="IPR007210">
    <property type="entry name" value="ABC_Gly_betaine_transp_sub-bd"/>
</dbReference>
<evidence type="ECO:0000256" key="1">
    <source>
        <dbReference type="ARBA" id="ARBA00004141"/>
    </source>
</evidence>
<dbReference type="STRING" id="203124.Tery_4110"/>
<dbReference type="EMBL" id="CP000393">
    <property type="protein sequence ID" value="ABG53118.1"/>
    <property type="molecule type" value="Genomic_DNA"/>
</dbReference>
<evidence type="ECO:0000259" key="10">
    <source>
        <dbReference type="PROSITE" id="PS50928"/>
    </source>
</evidence>
<dbReference type="SUPFAM" id="SSF161098">
    <property type="entry name" value="MetI-like"/>
    <property type="match status" value="1"/>
</dbReference>
<dbReference type="PANTHER" id="PTHR47737">
    <property type="entry name" value="GLYCINE BETAINE/PROLINE BETAINE TRANSPORT SYSTEM PERMEASE PROTEIN PROW"/>
    <property type="match status" value="1"/>
</dbReference>
<dbReference type="CDD" id="cd06261">
    <property type="entry name" value="TM_PBP2"/>
    <property type="match status" value="1"/>
</dbReference>
<dbReference type="eggNOG" id="COG2113">
    <property type="taxonomic scope" value="Bacteria"/>
</dbReference>
<proteinExistence type="inferred from homology"/>
<dbReference type="PROSITE" id="PS50928">
    <property type="entry name" value="ABC_TM1"/>
    <property type="match status" value="1"/>
</dbReference>
<evidence type="ECO:0000256" key="2">
    <source>
        <dbReference type="ARBA" id="ARBA00022448"/>
    </source>
</evidence>
<dbReference type="InterPro" id="IPR000515">
    <property type="entry name" value="MetI-like"/>
</dbReference>
<name>Q10XA6_TRIEI</name>
<feature type="transmembrane region" description="Helical" evidence="9">
    <location>
        <begin position="118"/>
        <end position="141"/>
    </location>
</feature>
<keyword evidence="4 9" id="KW-0812">Transmembrane</keyword>
<keyword evidence="6 9" id="KW-0472">Membrane</keyword>
<evidence type="ECO:0000256" key="5">
    <source>
        <dbReference type="ARBA" id="ARBA00022989"/>
    </source>
</evidence>
<dbReference type="eggNOG" id="COG4176">
    <property type="taxonomic scope" value="Bacteria"/>
</dbReference>
<dbReference type="Gene3D" id="3.40.190.10">
    <property type="entry name" value="Periplasmic binding protein-like II"/>
    <property type="match status" value="1"/>
</dbReference>
<dbReference type="CDD" id="cd13638">
    <property type="entry name" value="PBP2_EcProx_like"/>
    <property type="match status" value="1"/>
</dbReference>
<evidence type="ECO:0000256" key="7">
    <source>
        <dbReference type="ARBA" id="ARBA00035642"/>
    </source>
</evidence>
<dbReference type="GO" id="GO:0043190">
    <property type="term" value="C:ATP-binding cassette (ABC) transporter complex"/>
    <property type="evidence" value="ECO:0007669"/>
    <property type="project" value="InterPro"/>
</dbReference>
<feature type="transmembrane region" description="Helical" evidence="9">
    <location>
        <begin position="270"/>
        <end position="289"/>
    </location>
</feature>
<evidence type="ECO:0000313" key="11">
    <source>
        <dbReference type="EMBL" id="ABG53118.1"/>
    </source>
</evidence>
<evidence type="ECO:0000256" key="3">
    <source>
        <dbReference type="ARBA" id="ARBA00022475"/>
    </source>
</evidence>
<comment type="similarity">
    <text evidence="8">In the N-terminal section; belongs to the binding-protein-dependent transport system permease family.</text>
</comment>
<dbReference type="Gene3D" id="3.40.190.100">
    <property type="entry name" value="Glycine betaine-binding periplasmic protein, domain 2"/>
    <property type="match status" value="1"/>
</dbReference>
<dbReference type="PANTHER" id="PTHR47737:SF1">
    <property type="entry name" value="GLYCINE BETAINE_PROLINE BETAINE TRANSPORT SYSTEM PERMEASE PROTEIN PROW"/>
    <property type="match status" value="1"/>
</dbReference>
<accession>Q10XA6</accession>
<comment type="similarity">
    <text evidence="7">In the C-terminal section; belongs to the OsmX family.</text>
</comment>
<dbReference type="Pfam" id="PF04069">
    <property type="entry name" value="OpuAC"/>
    <property type="match status" value="1"/>
</dbReference>
<evidence type="ECO:0000256" key="6">
    <source>
        <dbReference type="ARBA" id="ARBA00023136"/>
    </source>
</evidence>
<dbReference type="Gene3D" id="1.10.3720.10">
    <property type="entry name" value="MetI-like"/>
    <property type="match status" value="1"/>
</dbReference>
<dbReference type="KEGG" id="ter:Tery_4110"/>
<keyword evidence="5 9" id="KW-1133">Transmembrane helix</keyword>
<dbReference type="FunFam" id="1.10.3720.10:FF:000001">
    <property type="entry name" value="Glycine betaine ABC transporter, permease"/>
    <property type="match status" value="1"/>
</dbReference>
<feature type="transmembrane region" description="Helical" evidence="9">
    <location>
        <begin position="162"/>
        <end position="188"/>
    </location>
</feature>
<dbReference type="HOGENOM" id="CLU_008673_3_0_3"/>
<feature type="transmembrane region" description="Helical" evidence="9">
    <location>
        <begin position="68"/>
        <end position="87"/>
    </location>
</feature>
<dbReference type="InterPro" id="IPR035906">
    <property type="entry name" value="MetI-like_sf"/>
</dbReference>
<comment type="similarity">
    <text evidence="9">Belongs to the binding-protein-dependent transport system permease family.</text>
</comment>
<sequence length="662" mass="73568">MFILNYLSYYLITETQGGLNNLLNPFESYTLPLEEWVNNLVDFLVDNFRFIFQAISLPISGTLRIVELTFLAIPPLIFLIITGLLVWQLAGRKIAIYSFISLCIIGFCGAWEQSMVSLSLILTAVIFCMLIGIPLGIACALSDRFNKILRPLLDGMQTLPTFVYLVPVVMLFGIGEVSGIIATFVFAVPPLIRLTNLGIRQVSPEAVEAALAFGSTRQQVLLEVQIPLALPTILAGTNQAILLALSMSVVTSMIGVEGLGQMVLQGLGRLNVGLAAIGGLGIVLIAIMLDRITQGVSQGNIQSWQDRGPIGWWRSRKFFKHHKTTLGISILLALLVGVTGWQLMSQKNIKSTEHLLPGEGVVVRPTSGLETYGIFTTEIVNIGLEKLGYEIRGEKQLNVPAMHLAVSNGDLDFAGTHWEASHQEFFDNNGGEEKLERLGTLISNSTMGYQIDKKTADKYNITNISQLKEPKIAKLFDSDGDGKANLIGCTAGWSCERVINHHLEVYGLEDTVEQIQGNYSSLLADILVRYRQGKPILFFAWKPHWFSSILREGENVEWLSVPFTSLVGTMENFTEKDTLFNDKNIGFPIDNVRILANKKFLKANPVAKRLFEQIEIPLEDVSIEQEKVKNGENKPIDIRHHAEEWIVNHQGLFDSWLEIAKS</sequence>
<evidence type="ECO:0000256" key="8">
    <source>
        <dbReference type="ARBA" id="ARBA00035652"/>
    </source>
</evidence>
<dbReference type="NCBIfam" id="NF008334">
    <property type="entry name" value="PRK11119.1"/>
    <property type="match status" value="1"/>
</dbReference>
<organism evidence="11">
    <name type="scientific">Trichodesmium erythraeum (strain IMS101)</name>
    <dbReference type="NCBI Taxonomy" id="203124"/>
    <lineage>
        <taxon>Bacteria</taxon>
        <taxon>Bacillati</taxon>
        <taxon>Cyanobacteriota</taxon>
        <taxon>Cyanophyceae</taxon>
        <taxon>Oscillatoriophycideae</taxon>
        <taxon>Oscillatoriales</taxon>
        <taxon>Microcoleaceae</taxon>
        <taxon>Trichodesmium</taxon>
    </lineage>
</organism>
<dbReference type="GO" id="GO:0015871">
    <property type="term" value="P:choline transport"/>
    <property type="evidence" value="ECO:0007669"/>
    <property type="project" value="TreeGrafter"/>
</dbReference>
<keyword evidence="2 9" id="KW-0813">Transport</keyword>
<keyword evidence="3" id="KW-1003">Cell membrane</keyword>
<gene>
    <name evidence="11" type="ordered locus">Tery_4110</name>
</gene>
<feature type="domain" description="ABC transmembrane type-1" evidence="10">
    <location>
        <begin position="114"/>
        <end position="293"/>
    </location>
</feature>
<dbReference type="Pfam" id="PF00528">
    <property type="entry name" value="BPD_transp_1"/>
    <property type="match status" value="1"/>
</dbReference>
<dbReference type="RefSeq" id="WP_011613448.1">
    <property type="nucleotide sequence ID" value="NC_008312.1"/>
</dbReference>
<evidence type="ECO:0000256" key="9">
    <source>
        <dbReference type="RuleBase" id="RU363032"/>
    </source>
</evidence>
<evidence type="ECO:0000256" key="4">
    <source>
        <dbReference type="ARBA" id="ARBA00022692"/>
    </source>
</evidence>
<dbReference type="AlphaFoldDB" id="Q10XA6"/>
<dbReference type="GO" id="GO:0005275">
    <property type="term" value="F:amine transmembrane transporter activity"/>
    <property type="evidence" value="ECO:0007669"/>
    <property type="project" value="TreeGrafter"/>
</dbReference>